<evidence type="ECO:0000256" key="4">
    <source>
        <dbReference type="ARBA" id="ARBA00022989"/>
    </source>
</evidence>
<evidence type="ECO:0000256" key="3">
    <source>
        <dbReference type="ARBA" id="ARBA00022692"/>
    </source>
</evidence>
<keyword evidence="9" id="KW-0732">Signal</keyword>
<dbReference type="InterPro" id="IPR050549">
    <property type="entry name" value="MFS_Trehalose_Transporter"/>
</dbReference>
<feature type="transmembrane region" description="Helical" evidence="8">
    <location>
        <begin position="248"/>
        <end position="270"/>
    </location>
</feature>
<sequence>MGSLIFIILSGNLLAITGDSSLSWISPMYLRLKSTDPNINPLGRPITRDEDGWLGSLVNIGAMVSPLLFGFICSKYGRRISLLTISVPALAAYVILAFAGDINSYYVARLLQGLTLGGEYAVLPMYVAEITEDHNRGKMAASLNVFWTLGTLLPYTTGPFLDVVTYNIFLASFPLMFFVSFVILAPESPYFLVGVNRDDEAQRSLMKLRDITDDKAKKEIENIKYIISNEEKGTVLDLVKTASLSKTLAISMVLIMVQQMTGYKAFLAYLEFIFSSTGSNIPGEISSIIFGLMLFLSSFIAPLVADKLGRKFLLITSFTGLTISLLTMGIFFYLLNHTAIDTKAFDWLPLLCMAFFTIFYNMSTIVWTVIAELFPNNVRAPASSIASSFCALVGFVLSKCFNDAMDILGIHGLFWIFGFISLFGAIFTFFIVPETKGKSFSEIQDMLKKTRKSI</sequence>
<name>A0A9P0B5I2_BRAAE</name>
<dbReference type="PANTHER" id="PTHR48021">
    <property type="match status" value="1"/>
</dbReference>
<feature type="transmembrane region" description="Helical" evidence="8">
    <location>
        <begin position="312"/>
        <end position="335"/>
    </location>
</feature>
<feature type="transmembrane region" description="Helical" evidence="8">
    <location>
        <begin position="413"/>
        <end position="432"/>
    </location>
</feature>
<evidence type="ECO:0000256" key="5">
    <source>
        <dbReference type="ARBA" id="ARBA00023136"/>
    </source>
</evidence>
<accession>A0A9P0B5I2</accession>
<dbReference type="FunFam" id="1.20.1250.20:FF:000055">
    <property type="entry name" value="Facilitated trehalose transporter Tret1-2 homolog"/>
    <property type="match status" value="1"/>
</dbReference>
<keyword evidence="5 8" id="KW-0472">Membrane</keyword>
<feature type="transmembrane region" description="Helical" evidence="8">
    <location>
        <begin position="347"/>
        <end position="370"/>
    </location>
</feature>
<feature type="transmembrane region" description="Helical" evidence="8">
    <location>
        <begin position="139"/>
        <end position="157"/>
    </location>
</feature>
<dbReference type="Pfam" id="PF00083">
    <property type="entry name" value="Sugar_tr"/>
    <property type="match status" value="1"/>
</dbReference>
<dbReference type="PRINTS" id="PR00171">
    <property type="entry name" value="SUGRTRNSPORT"/>
</dbReference>
<dbReference type="PANTHER" id="PTHR48021:SF47">
    <property type="entry name" value="GH17672P"/>
    <property type="match status" value="1"/>
</dbReference>
<evidence type="ECO:0000313" key="12">
    <source>
        <dbReference type="Proteomes" id="UP001154078"/>
    </source>
</evidence>
<feature type="transmembrane region" description="Helical" evidence="8">
    <location>
        <begin position="53"/>
        <end position="73"/>
    </location>
</feature>
<evidence type="ECO:0000256" key="6">
    <source>
        <dbReference type="ARBA" id="ARBA00023180"/>
    </source>
</evidence>
<evidence type="ECO:0000256" key="8">
    <source>
        <dbReference type="SAM" id="Phobius"/>
    </source>
</evidence>
<dbReference type="Proteomes" id="UP001154078">
    <property type="component" value="Chromosome 4"/>
</dbReference>
<dbReference type="InterPro" id="IPR005828">
    <property type="entry name" value="MFS_sugar_transport-like"/>
</dbReference>
<dbReference type="PROSITE" id="PS00217">
    <property type="entry name" value="SUGAR_TRANSPORT_2"/>
    <property type="match status" value="1"/>
</dbReference>
<dbReference type="GO" id="GO:0022857">
    <property type="term" value="F:transmembrane transporter activity"/>
    <property type="evidence" value="ECO:0007669"/>
    <property type="project" value="InterPro"/>
</dbReference>
<feature type="transmembrane region" description="Helical" evidence="8">
    <location>
        <begin position="382"/>
        <end position="401"/>
    </location>
</feature>
<dbReference type="OrthoDB" id="4142200at2759"/>
<keyword evidence="3 8" id="KW-0812">Transmembrane</keyword>
<comment type="subcellular location">
    <subcellularLocation>
        <location evidence="1">Cell membrane</location>
        <topology evidence="1">Multi-pass membrane protein</topology>
    </subcellularLocation>
</comment>
<evidence type="ECO:0000256" key="9">
    <source>
        <dbReference type="SAM" id="SignalP"/>
    </source>
</evidence>
<evidence type="ECO:0000259" key="10">
    <source>
        <dbReference type="PROSITE" id="PS50850"/>
    </source>
</evidence>
<feature type="chain" id="PRO_5040409048" description="Major facilitator superfamily (MFS) profile domain-containing protein" evidence="9">
    <location>
        <begin position="16"/>
        <end position="454"/>
    </location>
</feature>
<dbReference type="InterPro" id="IPR020846">
    <property type="entry name" value="MFS_dom"/>
</dbReference>
<organism evidence="11 12">
    <name type="scientific">Brassicogethes aeneus</name>
    <name type="common">Rape pollen beetle</name>
    <name type="synonym">Meligethes aeneus</name>
    <dbReference type="NCBI Taxonomy" id="1431903"/>
    <lineage>
        <taxon>Eukaryota</taxon>
        <taxon>Metazoa</taxon>
        <taxon>Ecdysozoa</taxon>
        <taxon>Arthropoda</taxon>
        <taxon>Hexapoda</taxon>
        <taxon>Insecta</taxon>
        <taxon>Pterygota</taxon>
        <taxon>Neoptera</taxon>
        <taxon>Endopterygota</taxon>
        <taxon>Coleoptera</taxon>
        <taxon>Polyphaga</taxon>
        <taxon>Cucujiformia</taxon>
        <taxon>Nitidulidae</taxon>
        <taxon>Meligethinae</taxon>
        <taxon>Brassicogethes</taxon>
    </lineage>
</organism>
<dbReference type="SUPFAM" id="SSF103473">
    <property type="entry name" value="MFS general substrate transporter"/>
    <property type="match status" value="1"/>
</dbReference>
<feature type="signal peptide" evidence="9">
    <location>
        <begin position="1"/>
        <end position="15"/>
    </location>
</feature>
<dbReference type="EMBL" id="OV121135">
    <property type="protein sequence ID" value="CAH0555871.1"/>
    <property type="molecule type" value="Genomic_DNA"/>
</dbReference>
<proteinExistence type="inferred from homology"/>
<dbReference type="PROSITE" id="PS50850">
    <property type="entry name" value="MFS"/>
    <property type="match status" value="1"/>
</dbReference>
<dbReference type="Gene3D" id="1.20.1250.20">
    <property type="entry name" value="MFS general substrate transporter like domains"/>
    <property type="match status" value="1"/>
</dbReference>
<reference evidence="11" key="1">
    <citation type="submission" date="2021-12" db="EMBL/GenBank/DDBJ databases">
        <authorList>
            <person name="King R."/>
        </authorList>
    </citation>
    <scope>NUCLEOTIDE SEQUENCE</scope>
</reference>
<dbReference type="InterPro" id="IPR003663">
    <property type="entry name" value="Sugar/inositol_transpt"/>
</dbReference>
<feature type="transmembrane region" description="Helical" evidence="8">
    <location>
        <begin position="163"/>
        <end position="184"/>
    </location>
</feature>
<comment type="similarity">
    <text evidence="7">Belongs to the major facilitator superfamily. Sugar transporter (TC 2.A.1.1) family. Trehalose transporter subfamily.</text>
</comment>
<keyword evidence="4 8" id="KW-1133">Transmembrane helix</keyword>
<evidence type="ECO:0000256" key="1">
    <source>
        <dbReference type="ARBA" id="ARBA00004651"/>
    </source>
</evidence>
<evidence type="ECO:0000256" key="2">
    <source>
        <dbReference type="ARBA" id="ARBA00022475"/>
    </source>
</evidence>
<dbReference type="AlphaFoldDB" id="A0A9P0B5I2"/>
<evidence type="ECO:0000256" key="7">
    <source>
        <dbReference type="ARBA" id="ARBA00024348"/>
    </source>
</evidence>
<protein>
    <recommendedName>
        <fullName evidence="10">Major facilitator superfamily (MFS) profile domain-containing protein</fullName>
    </recommendedName>
</protein>
<keyword evidence="6" id="KW-0325">Glycoprotein</keyword>
<feature type="transmembrane region" description="Helical" evidence="8">
    <location>
        <begin position="80"/>
        <end position="100"/>
    </location>
</feature>
<evidence type="ECO:0000313" key="11">
    <source>
        <dbReference type="EMBL" id="CAH0555871.1"/>
    </source>
</evidence>
<dbReference type="InterPro" id="IPR036259">
    <property type="entry name" value="MFS_trans_sf"/>
</dbReference>
<keyword evidence="12" id="KW-1185">Reference proteome</keyword>
<keyword evidence="2" id="KW-1003">Cell membrane</keyword>
<feature type="domain" description="Major facilitator superfamily (MFS) profile" evidence="10">
    <location>
        <begin position="4"/>
        <end position="436"/>
    </location>
</feature>
<feature type="transmembrane region" description="Helical" evidence="8">
    <location>
        <begin position="285"/>
        <end position="305"/>
    </location>
</feature>
<gene>
    <name evidence="11" type="ORF">MELIAE_LOCUS7131</name>
</gene>
<dbReference type="InterPro" id="IPR005829">
    <property type="entry name" value="Sugar_transporter_CS"/>
</dbReference>
<dbReference type="GO" id="GO:0005886">
    <property type="term" value="C:plasma membrane"/>
    <property type="evidence" value="ECO:0007669"/>
    <property type="project" value="UniProtKB-SubCell"/>
</dbReference>